<comment type="caution">
    <text evidence="1">The sequence shown here is derived from an EMBL/GenBank/DDBJ whole genome shotgun (WGS) entry which is preliminary data.</text>
</comment>
<proteinExistence type="predicted"/>
<reference evidence="1 2" key="1">
    <citation type="submission" date="2021-01" db="EMBL/GenBank/DDBJ databases">
        <title>Whole genome shotgun sequence of Asanoa iriomotensis NBRC 100142.</title>
        <authorList>
            <person name="Komaki H."/>
            <person name="Tamura T."/>
        </authorList>
    </citation>
    <scope>NUCLEOTIDE SEQUENCE [LARGE SCALE GENOMIC DNA]</scope>
    <source>
        <strain evidence="1 2">NBRC 100142</strain>
    </source>
</reference>
<name>A0ABQ4C5N2_9ACTN</name>
<organism evidence="1 2">
    <name type="scientific">Asanoa iriomotensis</name>
    <dbReference type="NCBI Taxonomy" id="234613"/>
    <lineage>
        <taxon>Bacteria</taxon>
        <taxon>Bacillati</taxon>
        <taxon>Actinomycetota</taxon>
        <taxon>Actinomycetes</taxon>
        <taxon>Micromonosporales</taxon>
        <taxon>Micromonosporaceae</taxon>
        <taxon>Asanoa</taxon>
    </lineage>
</organism>
<dbReference type="Proteomes" id="UP000624325">
    <property type="component" value="Unassembled WGS sequence"/>
</dbReference>
<keyword evidence="2" id="KW-1185">Reference proteome</keyword>
<sequence>MCGSTRPDLIAAGVCYTCEFWQEQFANPGGLIIDGHHYRIGAEPPGEKLAVFPKGYGCYGTGFLIRRVDGTEIVTHNLWHQGEIPPGLVRPDNAAFVAVGDQVPKPEPSHRHADHLHHYTNVPDSFVYQCWFDDCGNWFTSPEEAAATDDRVMAYLRNGGTA</sequence>
<evidence type="ECO:0000313" key="1">
    <source>
        <dbReference type="EMBL" id="GIF58064.1"/>
    </source>
</evidence>
<accession>A0ABQ4C5N2</accession>
<dbReference type="EMBL" id="BONC01000029">
    <property type="protein sequence ID" value="GIF58064.1"/>
    <property type="molecule type" value="Genomic_DNA"/>
</dbReference>
<evidence type="ECO:0000313" key="2">
    <source>
        <dbReference type="Proteomes" id="UP000624325"/>
    </source>
</evidence>
<protein>
    <submittedName>
        <fullName evidence="1">Uncharacterized protein</fullName>
    </submittedName>
</protein>
<gene>
    <name evidence="1" type="ORF">Air01nite_41590</name>
</gene>